<dbReference type="PATRIC" id="fig|1318628.3.peg.2794"/>
<proteinExistence type="predicted"/>
<feature type="chain" id="PRO_5004462353" description="Lipoprotein" evidence="1">
    <location>
        <begin position="18"/>
        <end position="613"/>
    </location>
</feature>
<keyword evidence="3" id="KW-1185">Reference proteome</keyword>
<comment type="caution">
    <text evidence="2">The sequence shown here is derived from an EMBL/GenBank/DDBJ whole genome shotgun (WGS) entry which is preliminary data.</text>
</comment>
<evidence type="ECO:0000313" key="3">
    <source>
        <dbReference type="Proteomes" id="UP000016540"/>
    </source>
</evidence>
<name>R8AYY2_9GAMM</name>
<dbReference type="HOGENOM" id="CLU_445364_0_0_6"/>
<dbReference type="PROSITE" id="PS51257">
    <property type="entry name" value="PROKAR_LIPOPROTEIN"/>
    <property type="match status" value="1"/>
</dbReference>
<dbReference type="eggNOG" id="COG3209">
    <property type="taxonomic scope" value="Bacteria"/>
</dbReference>
<feature type="signal peptide" evidence="1">
    <location>
        <begin position="1"/>
        <end position="17"/>
    </location>
</feature>
<keyword evidence="1" id="KW-0732">Signal</keyword>
<dbReference type="STRING" id="1318628.MARLIPOL_13969"/>
<gene>
    <name evidence="2" type="ORF">MARLIPOL_13969</name>
</gene>
<evidence type="ECO:0008006" key="4">
    <source>
        <dbReference type="Google" id="ProtNLM"/>
    </source>
</evidence>
<dbReference type="OrthoDB" id="5713052at2"/>
<dbReference type="AlphaFoldDB" id="R8AYY2"/>
<accession>R8AYY2</accession>
<reference evidence="2 3" key="1">
    <citation type="journal article" date="2013" name="Genome Announc.">
        <title>Draft Genome Sequence of the Moderately Halophilic Bacterium Marinobacter lipolyticus Strain SM19.</title>
        <authorList>
            <person name="Papke R.T."/>
            <person name="de la Haba R.R."/>
            <person name="Infante-Dominguez C."/>
            <person name="Perez D."/>
            <person name="Sanchez-Porro C."/>
            <person name="Lapierre P."/>
            <person name="Ventosa A."/>
        </authorList>
    </citation>
    <scope>NUCLEOTIDE SEQUENCE [LARGE SCALE GENOMIC DNA]</scope>
    <source>
        <strain evidence="2 3">SM19</strain>
    </source>
</reference>
<evidence type="ECO:0000313" key="2">
    <source>
        <dbReference type="EMBL" id="EON91558.1"/>
    </source>
</evidence>
<evidence type="ECO:0000256" key="1">
    <source>
        <dbReference type="SAM" id="SignalP"/>
    </source>
</evidence>
<dbReference type="RefSeq" id="WP_012138921.1">
    <property type="nucleotide sequence ID" value="NZ_KE007326.1"/>
</dbReference>
<dbReference type="Proteomes" id="UP000016540">
    <property type="component" value="Unassembled WGS sequence"/>
</dbReference>
<dbReference type="EMBL" id="ASAD01000015">
    <property type="protein sequence ID" value="EON91558.1"/>
    <property type="molecule type" value="Genomic_DNA"/>
</dbReference>
<sequence length="613" mass="65944">MKCVLSLSVLLITLTMAGCGEKSDELPVDGRDFDGVGYSEPAPYTGRVIDGYLRNARVWLDIDGDSQYSPGPLTVVLDSGTEVILPEGEPTAMSGANGVFSLDIQALVRNSAEAPDIDPREYSLYALTLPGKTVEQLPDGDRPVDSAYLMSAPPGVRQVTPLTTLARFGNLVSAGSAVSGSATPALTGVNLLSDYIQSGDQRAHAYARAFARFMASQFPAPYNEALAANGADGTERLLSRQAAYLLGLSLVRNASDIVAIVDEAASPGGYADVDVSNLALPEVALDLSDPMLLTRQVVSAQSEYGDLPASPSSLMTTAELSFDYEPDGRVRVISADGCMAPSMTELARLVSVGGRMASLETQWLPSISLSLQSRVAYENDGVDERLTFDWEHQRIYFETTTQCQDGLADTSEFGGPPEVTYSWVREDDGVAELTATSDNEVRVLQLDYANGTPLFAGHRLLVNEVEQAVLSLGELAECVPVLDVEGSSHVVSAQQNYSYAAIDAPVGFDALTLEFDIRNEYFRLLRYSFADMALAGLDHVSSDGGFDWIMVYPEEGAAAYVDDQPNLIADAYLTGPRTPADCGREFEEVPFGVFGQISYEYQRLSGYLAEQAQ</sequence>
<protein>
    <recommendedName>
        <fullName evidence="4">Lipoprotein</fullName>
    </recommendedName>
</protein>
<organism evidence="2 3">
    <name type="scientific">Marinobacter lipolyticus SM19</name>
    <dbReference type="NCBI Taxonomy" id="1318628"/>
    <lineage>
        <taxon>Bacteria</taxon>
        <taxon>Pseudomonadati</taxon>
        <taxon>Pseudomonadota</taxon>
        <taxon>Gammaproteobacteria</taxon>
        <taxon>Pseudomonadales</taxon>
        <taxon>Marinobacteraceae</taxon>
        <taxon>Marinobacter</taxon>
    </lineage>
</organism>